<feature type="transmembrane region" description="Helical" evidence="2">
    <location>
        <begin position="402"/>
        <end position="421"/>
    </location>
</feature>
<feature type="region of interest" description="Disordered" evidence="1">
    <location>
        <begin position="191"/>
        <end position="223"/>
    </location>
</feature>
<feature type="region of interest" description="Disordered" evidence="1">
    <location>
        <begin position="516"/>
        <end position="548"/>
    </location>
</feature>
<evidence type="ECO:0000256" key="2">
    <source>
        <dbReference type="SAM" id="Phobius"/>
    </source>
</evidence>
<feature type="transmembrane region" description="Helical" evidence="2">
    <location>
        <begin position="50"/>
        <end position="68"/>
    </location>
</feature>
<evidence type="ECO:0000256" key="1">
    <source>
        <dbReference type="SAM" id="MobiDB-lite"/>
    </source>
</evidence>
<feature type="transmembrane region" description="Helical" evidence="2">
    <location>
        <begin position="359"/>
        <end position="381"/>
    </location>
</feature>
<keyword evidence="4" id="KW-1185">Reference proteome</keyword>
<reference evidence="3 4" key="1">
    <citation type="journal article" date="2010" name="DNA Res.">
        <title>Genome sequence of Kitasatospora setae NBRC 14216T: an evolutionary snapshot of the family Streptomycetaceae.</title>
        <authorList>
            <person name="Ichikawa N."/>
            <person name="Oguchi A."/>
            <person name="Ikeda H."/>
            <person name="Ishikawa J."/>
            <person name="Kitani S."/>
            <person name="Watanabe Y."/>
            <person name="Nakamura S."/>
            <person name="Katano Y."/>
            <person name="Kishi E."/>
            <person name="Sasagawa M."/>
            <person name="Ankai A."/>
            <person name="Fukui S."/>
            <person name="Hashimoto Y."/>
            <person name="Kamata S."/>
            <person name="Otoguro M."/>
            <person name="Tanikawa S."/>
            <person name="Nihira T."/>
            <person name="Horinouchi S."/>
            <person name="Ohnishi Y."/>
            <person name="Hayakawa M."/>
            <person name="Kuzuyama T."/>
            <person name="Arisawa A."/>
            <person name="Nomoto F."/>
            <person name="Miura H."/>
            <person name="Takahashi Y."/>
            <person name="Fujita N."/>
        </authorList>
    </citation>
    <scope>NUCLEOTIDE SEQUENCE [LARGE SCALE GENOMIC DNA]</scope>
    <source>
        <strain evidence="4">ATCC 33774 / DSM 43861 / JCM 3304 / KCC A-0304 / NBRC 14216 / KM-6054</strain>
    </source>
</reference>
<dbReference type="Proteomes" id="UP000007076">
    <property type="component" value="Chromosome"/>
</dbReference>
<feature type="transmembrane region" description="Helical" evidence="2">
    <location>
        <begin position="456"/>
        <end position="478"/>
    </location>
</feature>
<dbReference type="AlphaFoldDB" id="E4N2F1"/>
<dbReference type="RefSeq" id="WP_014139631.1">
    <property type="nucleotide sequence ID" value="NC_016109.1"/>
</dbReference>
<feature type="transmembrane region" description="Helical" evidence="2">
    <location>
        <begin position="484"/>
        <end position="507"/>
    </location>
</feature>
<evidence type="ECO:0000313" key="4">
    <source>
        <dbReference type="Proteomes" id="UP000007076"/>
    </source>
</evidence>
<feature type="compositionally biased region" description="Pro residues" evidence="1">
    <location>
        <begin position="259"/>
        <end position="271"/>
    </location>
</feature>
<sequence length="548" mass="57985">MRIHGGTRGGRVLCWAGHPGTLLAVAVLAFNDRVGKRAWPGALTGKISDAAWMLVVPPVLALALSALPRLRGRRAALLAVALTALTFTAAKSSTAGAELTSRAWSLLTGLPSRTVADRTDLLTLPVLALSWWLWRRSARPRPWRRTLALATVPLAVAAMTATSPAYERAPRLWDDHGRPVLDNGRRWTTEDGGLTWHLDTRSSAGPAPSASPSEREPLAAEGRCLPEEPQVCFRQRDYELPVEISRDGGADWQDEYLPPGVPRPQKSLPPLPWETATAATATATATAAETGTGPTASTGAALVPYPKPAELVLAPVPGGHTVVVHYPSVADLQVRSQDGRWSQVPLPPRQEPKGLESGIGLLLSCALASFVIGLAVAFTGLNARRLRAGPQPGDPDGLRWMLALRQAAPFGWLVGASVFLGRDGGPWLFWLASALLMPLLALLWQRSPYASPGDGNTVAIMAVSVTASCVSLFGAFLGTAGHSWTAACWTGIGFAVAGGALAGLIGWTPRPGLLYPEYPDWEPPSEHDRSDGGADDRSDGGADRRSGG</sequence>
<evidence type="ECO:0000313" key="3">
    <source>
        <dbReference type="EMBL" id="BAJ32335.1"/>
    </source>
</evidence>
<feature type="transmembrane region" description="Helical" evidence="2">
    <location>
        <begin position="12"/>
        <end position="30"/>
    </location>
</feature>
<dbReference type="PATRIC" id="fig|452652.3.peg.6602"/>
<proteinExistence type="predicted"/>
<feature type="transmembrane region" description="Helical" evidence="2">
    <location>
        <begin position="427"/>
        <end position="444"/>
    </location>
</feature>
<feature type="compositionally biased region" description="Basic and acidic residues" evidence="1">
    <location>
        <begin position="524"/>
        <end position="548"/>
    </location>
</feature>
<name>E4N2F1_KITSK</name>
<gene>
    <name evidence="3" type="ordered locus">KSE_65760</name>
</gene>
<feature type="region of interest" description="Disordered" evidence="1">
    <location>
        <begin position="249"/>
        <end position="271"/>
    </location>
</feature>
<organism evidence="3 4">
    <name type="scientific">Kitasatospora setae (strain ATCC 33774 / DSM 43861 / JCM 3304 / KCC A-0304 / NBRC 14216 / KM-6054)</name>
    <name type="common">Streptomyces setae</name>
    <dbReference type="NCBI Taxonomy" id="452652"/>
    <lineage>
        <taxon>Bacteria</taxon>
        <taxon>Bacillati</taxon>
        <taxon>Actinomycetota</taxon>
        <taxon>Actinomycetes</taxon>
        <taxon>Kitasatosporales</taxon>
        <taxon>Streptomycetaceae</taxon>
        <taxon>Kitasatospora</taxon>
    </lineage>
</organism>
<dbReference type="HOGENOM" id="CLU_617890_0_0_11"/>
<keyword evidence="2" id="KW-1133">Transmembrane helix</keyword>
<keyword evidence="2" id="KW-0472">Membrane</keyword>
<keyword evidence="2" id="KW-0812">Transmembrane</keyword>
<accession>E4N2F1</accession>
<feature type="compositionally biased region" description="Low complexity" evidence="1">
    <location>
        <begin position="202"/>
        <end position="212"/>
    </location>
</feature>
<dbReference type="eggNOG" id="ENOG5032RFE">
    <property type="taxonomic scope" value="Bacteria"/>
</dbReference>
<dbReference type="EMBL" id="AP010968">
    <property type="protein sequence ID" value="BAJ32335.1"/>
    <property type="molecule type" value="Genomic_DNA"/>
</dbReference>
<dbReference type="STRING" id="452652.KSE_65760"/>
<protein>
    <submittedName>
        <fullName evidence="3">Uncharacterized protein</fullName>
    </submittedName>
</protein>
<dbReference type="KEGG" id="ksk:KSE_65760"/>